<dbReference type="RefSeq" id="WP_018576642.1">
    <property type="nucleotide sequence ID" value="NZ_KB892389.1"/>
</dbReference>
<dbReference type="Proteomes" id="UP000054600">
    <property type="component" value="Unassembled WGS sequence"/>
</dbReference>
<dbReference type="eggNOG" id="ENOG5032BHR">
    <property type="taxonomic scope" value="Bacteria"/>
</dbReference>
<proteinExistence type="predicted"/>
<organism evidence="1 2">
    <name type="scientific">Legionella shakespearei DSM 23087</name>
    <dbReference type="NCBI Taxonomy" id="1122169"/>
    <lineage>
        <taxon>Bacteria</taxon>
        <taxon>Pseudomonadati</taxon>
        <taxon>Pseudomonadota</taxon>
        <taxon>Gammaproteobacteria</taxon>
        <taxon>Legionellales</taxon>
        <taxon>Legionellaceae</taxon>
        <taxon>Legionella</taxon>
    </lineage>
</organism>
<keyword evidence="2" id="KW-1185">Reference proteome</keyword>
<comment type="caution">
    <text evidence="1">The sequence shown here is derived from an EMBL/GenBank/DDBJ whole genome shotgun (WGS) entry which is preliminary data.</text>
</comment>
<dbReference type="AlphaFoldDB" id="A0A0W0YQ90"/>
<evidence type="ECO:0000313" key="2">
    <source>
        <dbReference type="Proteomes" id="UP000054600"/>
    </source>
</evidence>
<protein>
    <submittedName>
        <fullName evidence="1">Uncharacterized protein</fullName>
    </submittedName>
</protein>
<gene>
    <name evidence="1" type="ORF">Lsha_2065</name>
</gene>
<sequence>MLEFTELQQSAESLSKRLSRNYGSNFGCVGFFSVLIPNNTALSDSFTIALTARSLSEENDEKLLAYVKSFSRYSVVSTDEFNEFKRNVLSGMYLLMWSHYNSTVSHYMHHSLVQLFQKDLGVNSPEEMDVDWFNSSLTAVSQYCSYLYMYKDDLRVYSELNQRLGEAVQADIETVRNSRVTTNSSWYDLYNGFMCTLGINNRS</sequence>
<name>A0A0W0YQ90_9GAMM</name>
<dbReference type="EMBL" id="LNYW01000052">
    <property type="protein sequence ID" value="KTD59033.1"/>
    <property type="molecule type" value="Genomic_DNA"/>
</dbReference>
<reference evidence="1 2" key="1">
    <citation type="submission" date="2015-11" db="EMBL/GenBank/DDBJ databases">
        <title>Genomic analysis of 38 Legionella species identifies large and diverse effector repertoires.</title>
        <authorList>
            <person name="Burstein D."/>
            <person name="Amaro F."/>
            <person name="Zusman T."/>
            <person name="Lifshitz Z."/>
            <person name="Cohen O."/>
            <person name="Gilbert J.A."/>
            <person name="Pupko T."/>
            <person name="Shuman H.A."/>
            <person name="Segal G."/>
        </authorList>
    </citation>
    <scope>NUCLEOTIDE SEQUENCE [LARGE SCALE GENOMIC DNA]</scope>
    <source>
        <strain evidence="1 2">ATCC 49655</strain>
    </source>
</reference>
<evidence type="ECO:0000313" key="1">
    <source>
        <dbReference type="EMBL" id="KTD59033.1"/>
    </source>
</evidence>
<accession>A0A0W0YQ90</accession>
<dbReference type="PATRIC" id="fig|1122169.6.peg.2366"/>
<dbReference type="OrthoDB" id="5650295at2"/>